<feature type="domain" description="BTB" evidence="2">
    <location>
        <begin position="38"/>
        <end position="110"/>
    </location>
</feature>
<dbReference type="SUPFAM" id="SSF54695">
    <property type="entry name" value="POZ domain"/>
    <property type="match status" value="1"/>
</dbReference>
<dbReference type="EMBL" id="LUEZ02000096">
    <property type="protein sequence ID" value="RDB14912.1"/>
    <property type="molecule type" value="Genomic_DNA"/>
</dbReference>
<sequence length="365" mass="41142">MDSQGSPSRKRQRVDTEPEVPPPAEPPVQDPVYYKNDGDCVILVKNTLFKIHRFLLTRDSTVFADMFSLPGNESSPQGTADSTPILLHDDPEDFRYLCWALYALPTELSAQSTAGGANVSKLIRLAKLVNKYQFASFEKWAIGIVTQQCVEHKYLTTCHHSQFSSLLGLASLCNHEPLRQAVQDTWLVRLQNTATPYASALNAATEYGHRDFQGMVYYILLQTLDKAEATPIPKTSALVNPAPKLSAAYNQILRTGYWSLSKYWERCCKGPPVTLPRSKKCVKDDHTNCLAGWEHVWRATIRNNKLDSKRVDVLESLDRLQKSFPKSRLIHSNIMPECAELAVQVVPSLQEELRRTMADHFLGPL</sequence>
<evidence type="ECO:0000259" key="2">
    <source>
        <dbReference type="PROSITE" id="PS50097"/>
    </source>
</evidence>
<comment type="caution">
    <text evidence="3">The sequence shown here is derived from an EMBL/GenBank/DDBJ whole genome shotgun (WGS) entry which is preliminary data.</text>
</comment>
<evidence type="ECO:0000313" key="3">
    <source>
        <dbReference type="EMBL" id="RDB14912.1"/>
    </source>
</evidence>
<dbReference type="InParanoid" id="A0A369J0J7"/>
<dbReference type="OrthoDB" id="2886395at2759"/>
<evidence type="ECO:0000313" key="4">
    <source>
        <dbReference type="Proteomes" id="UP000076154"/>
    </source>
</evidence>
<dbReference type="CDD" id="cd18186">
    <property type="entry name" value="BTB_POZ_ZBTB_KLHL-like"/>
    <property type="match status" value="1"/>
</dbReference>
<dbReference type="Pfam" id="PF00651">
    <property type="entry name" value="BTB"/>
    <property type="match status" value="1"/>
</dbReference>
<protein>
    <recommendedName>
        <fullName evidence="2">BTB domain-containing protein</fullName>
    </recommendedName>
</protein>
<evidence type="ECO:0000256" key="1">
    <source>
        <dbReference type="SAM" id="MobiDB-lite"/>
    </source>
</evidence>
<name>A0A369J0J7_HYPMA</name>
<feature type="region of interest" description="Disordered" evidence="1">
    <location>
        <begin position="1"/>
        <end position="31"/>
    </location>
</feature>
<gene>
    <name evidence="3" type="ORF">Hypma_016394</name>
</gene>
<accession>A0A369J0J7</accession>
<reference evidence="3" key="1">
    <citation type="submission" date="2018-04" db="EMBL/GenBank/DDBJ databases">
        <title>Whole genome sequencing of Hypsizygus marmoreus.</title>
        <authorList>
            <person name="Choi I.-G."/>
            <person name="Min B."/>
            <person name="Kim J.-G."/>
            <person name="Kim S."/>
            <person name="Oh Y.-L."/>
            <person name="Kong W.-S."/>
            <person name="Park H."/>
            <person name="Jeong J."/>
            <person name="Song E.-S."/>
        </authorList>
    </citation>
    <scope>NUCLEOTIDE SEQUENCE [LARGE SCALE GENOMIC DNA]</scope>
    <source>
        <strain evidence="3">51987-8</strain>
    </source>
</reference>
<dbReference type="Proteomes" id="UP000076154">
    <property type="component" value="Unassembled WGS sequence"/>
</dbReference>
<proteinExistence type="predicted"/>
<keyword evidence="4" id="KW-1185">Reference proteome</keyword>
<dbReference type="AlphaFoldDB" id="A0A369J0J7"/>
<dbReference type="PROSITE" id="PS50097">
    <property type="entry name" value="BTB"/>
    <property type="match status" value="1"/>
</dbReference>
<dbReference type="InterPro" id="IPR000210">
    <property type="entry name" value="BTB/POZ_dom"/>
</dbReference>
<organism evidence="3 4">
    <name type="scientific">Hypsizygus marmoreus</name>
    <name type="common">White beech mushroom</name>
    <name type="synonym">Agaricus marmoreus</name>
    <dbReference type="NCBI Taxonomy" id="39966"/>
    <lineage>
        <taxon>Eukaryota</taxon>
        <taxon>Fungi</taxon>
        <taxon>Dikarya</taxon>
        <taxon>Basidiomycota</taxon>
        <taxon>Agaricomycotina</taxon>
        <taxon>Agaricomycetes</taxon>
        <taxon>Agaricomycetidae</taxon>
        <taxon>Agaricales</taxon>
        <taxon>Tricholomatineae</taxon>
        <taxon>Lyophyllaceae</taxon>
        <taxon>Hypsizygus</taxon>
    </lineage>
</organism>
<dbReference type="Gene3D" id="3.30.710.10">
    <property type="entry name" value="Potassium Channel Kv1.1, Chain A"/>
    <property type="match status" value="1"/>
</dbReference>
<feature type="compositionally biased region" description="Pro residues" evidence="1">
    <location>
        <begin position="19"/>
        <end position="29"/>
    </location>
</feature>
<dbReference type="InterPro" id="IPR011333">
    <property type="entry name" value="SKP1/BTB/POZ_sf"/>
</dbReference>